<evidence type="ECO:0000313" key="3">
    <source>
        <dbReference type="Proteomes" id="UP001321473"/>
    </source>
</evidence>
<comment type="caution">
    <text evidence="2">The sequence shown here is derived from an EMBL/GenBank/DDBJ whole genome shotgun (WGS) entry which is preliminary data.</text>
</comment>
<reference evidence="2 3" key="1">
    <citation type="journal article" date="2023" name="Arcadia Sci">
        <title>De novo assembly of a long-read Amblyomma americanum tick genome.</title>
        <authorList>
            <person name="Chou S."/>
            <person name="Poskanzer K.E."/>
            <person name="Rollins M."/>
            <person name="Thuy-Boun P.S."/>
        </authorList>
    </citation>
    <scope>NUCLEOTIDE SEQUENCE [LARGE SCALE GENOMIC DNA]</scope>
    <source>
        <strain evidence="2">F_SG_1</strain>
        <tissue evidence="2">Salivary glands</tissue>
    </source>
</reference>
<evidence type="ECO:0000256" key="1">
    <source>
        <dbReference type="SAM" id="MobiDB-lite"/>
    </source>
</evidence>
<gene>
    <name evidence="2" type="ORF">V5799_023760</name>
</gene>
<name>A0AAQ4FGK5_AMBAM</name>
<protein>
    <submittedName>
        <fullName evidence="2">Uncharacterized protein</fullName>
    </submittedName>
</protein>
<sequence>MIRTDLATLPYDLSQFDQEALLRYLKVSIPWLSGFSKSPVYDTVNEICNAVLDVDSEEDRLGRVAELYCRLLPRKILTSWKLYGINPTAGLALDCPTLLEHIVAALHVPDYGVRPAWHTLEGVFYAALVIEDHESWPSKHTVVCVALWSGLPLLAVHAVGASIERRFQVALNAALISDPAVPLDGIYEDLDGAFCAGRRMLACLCERLSQKTRPDDALPPLNSDKNQVIGYDKSPHC</sequence>
<organism evidence="2 3">
    <name type="scientific">Amblyomma americanum</name>
    <name type="common">Lone star tick</name>
    <dbReference type="NCBI Taxonomy" id="6943"/>
    <lineage>
        <taxon>Eukaryota</taxon>
        <taxon>Metazoa</taxon>
        <taxon>Ecdysozoa</taxon>
        <taxon>Arthropoda</taxon>
        <taxon>Chelicerata</taxon>
        <taxon>Arachnida</taxon>
        <taxon>Acari</taxon>
        <taxon>Parasitiformes</taxon>
        <taxon>Ixodida</taxon>
        <taxon>Ixodoidea</taxon>
        <taxon>Ixodidae</taxon>
        <taxon>Amblyomminae</taxon>
        <taxon>Amblyomma</taxon>
    </lineage>
</organism>
<proteinExistence type="predicted"/>
<dbReference type="AlphaFoldDB" id="A0AAQ4FGK5"/>
<feature type="region of interest" description="Disordered" evidence="1">
    <location>
        <begin position="215"/>
        <end position="237"/>
    </location>
</feature>
<dbReference type="EMBL" id="JARKHS020002731">
    <property type="protein sequence ID" value="KAK8786464.1"/>
    <property type="molecule type" value="Genomic_DNA"/>
</dbReference>
<dbReference type="Proteomes" id="UP001321473">
    <property type="component" value="Unassembled WGS sequence"/>
</dbReference>
<keyword evidence="3" id="KW-1185">Reference proteome</keyword>
<accession>A0AAQ4FGK5</accession>
<evidence type="ECO:0000313" key="2">
    <source>
        <dbReference type="EMBL" id="KAK8786464.1"/>
    </source>
</evidence>
<feature type="non-terminal residue" evidence="2">
    <location>
        <position position="237"/>
    </location>
</feature>